<dbReference type="EMBL" id="CP112932">
    <property type="protein sequence ID" value="WPY00185.1"/>
    <property type="molecule type" value="Genomic_DNA"/>
</dbReference>
<evidence type="ECO:0000256" key="1">
    <source>
        <dbReference type="ARBA" id="ARBA00022679"/>
    </source>
</evidence>
<dbReference type="HAMAP" id="MF_01139">
    <property type="entry name" value="ISPT"/>
    <property type="match status" value="1"/>
</dbReference>
<feature type="binding site" evidence="2">
    <location>
        <position position="13"/>
    </location>
    <ligand>
        <name>Mg(2+)</name>
        <dbReference type="ChEBI" id="CHEBI:18420"/>
    </ligand>
</feature>
<dbReference type="CDD" id="cd00475">
    <property type="entry name" value="Cis_IPPS"/>
    <property type="match status" value="1"/>
</dbReference>
<comment type="function">
    <text evidence="2">Catalyzes the condensation of isopentenyl diphosphate (IPP) with allylic pyrophosphates generating different type of terpenoids.</text>
</comment>
<feature type="binding site" evidence="2">
    <location>
        <begin position="181"/>
        <end position="183"/>
    </location>
    <ligand>
        <name>substrate</name>
    </ligand>
</feature>
<comment type="caution">
    <text evidence="2">Lacks conserved residue(s) required for the propagation of feature annotation.</text>
</comment>
<comment type="subunit">
    <text evidence="2">Homodimer.</text>
</comment>
<dbReference type="Proteomes" id="UP001326613">
    <property type="component" value="Chromosome"/>
</dbReference>
<feature type="binding site" evidence="2">
    <location>
        <position position="175"/>
    </location>
    <ligand>
        <name>substrate</name>
    </ligand>
</feature>
<dbReference type="PANTHER" id="PTHR10291:SF0">
    <property type="entry name" value="DEHYDRODOLICHYL DIPHOSPHATE SYNTHASE 2"/>
    <property type="match status" value="1"/>
</dbReference>
<sequence>MKPNLQHLAIIMDGNARWATAKGLSKTEGYKNGAERVKKLIEVVMEYNIPYLTLYAFSYENWQRSRREVSFIINLFNSYLSNEAESLNKNNIKLKVIGHLNNIDKYTKQRIAEAVELTKHNNKMTLCLAFSYSSKLEIVDAYQKIIDAKLSTLSVDDFKQYLYDPEMPDVDLLIRTGNVLRISNFLLWQSAYAELFFTEKYWPDFDREDLIAALADYSTRKRTFGGRSHA</sequence>
<organism evidence="3 4">
    <name type="scientific">Candidatus Trichorickettsia mobilis</name>
    <dbReference type="NCBI Taxonomy" id="1346319"/>
    <lineage>
        <taxon>Bacteria</taxon>
        <taxon>Pseudomonadati</taxon>
        <taxon>Pseudomonadota</taxon>
        <taxon>Alphaproteobacteria</taxon>
        <taxon>Rickettsiales</taxon>
        <taxon>Rickettsiaceae</taxon>
        <taxon>Rickettsieae</taxon>
        <taxon>Candidatus Trichorickettsia</taxon>
    </lineage>
</organism>
<feature type="active site" description="Proton acceptor" evidence="2">
    <location>
        <position position="61"/>
    </location>
</feature>
<keyword evidence="2" id="KW-0460">Magnesium</keyword>
<keyword evidence="1 2" id="KW-0808">Transferase</keyword>
<evidence type="ECO:0000256" key="2">
    <source>
        <dbReference type="HAMAP-Rule" id="MF_01139"/>
    </source>
</evidence>
<feature type="binding site" evidence="2">
    <location>
        <position position="62"/>
    </location>
    <ligand>
        <name>substrate</name>
    </ligand>
</feature>
<dbReference type="InterPro" id="IPR001441">
    <property type="entry name" value="UPP_synth-like"/>
</dbReference>
<feature type="binding site" evidence="2">
    <location>
        <begin position="58"/>
        <end position="60"/>
    </location>
    <ligand>
        <name>substrate</name>
    </ligand>
</feature>
<dbReference type="InterPro" id="IPR018520">
    <property type="entry name" value="UPP_synth-like_CS"/>
</dbReference>
<comment type="similarity">
    <text evidence="2">Belongs to the UPP synthase family.</text>
</comment>
<keyword evidence="4" id="KW-1185">Reference proteome</keyword>
<dbReference type="SUPFAM" id="SSF64005">
    <property type="entry name" value="Undecaprenyl diphosphate synthase"/>
    <property type="match status" value="1"/>
</dbReference>
<keyword evidence="2" id="KW-0479">Metal-binding</keyword>
<protein>
    <recommendedName>
        <fullName evidence="2">Isoprenyl transferase</fullName>
        <ecNumber evidence="2">2.5.1.-</ecNumber>
    </recommendedName>
</protein>
<dbReference type="Pfam" id="PF01255">
    <property type="entry name" value="Prenyltransf"/>
    <property type="match status" value="1"/>
</dbReference>
<evidence type="ECO:0000313" key="4">
    <source>
        <dbReference type="Proteomes" id="UP001326613"/>
    </source>
</evidence>
<dbReference type="PANTHER" id="PTHR10291">
    <property type="entry name" value="DEHYDRODOLICHYL DIPHOSPHATE SYNTHASE FAMILY MEMBER"/>
    <property type="match status" value="1"/>
</dbReference>
<feature type="binding site" evidence="2">
    <location>
        <position position="194"/>
    </location>
    <ligand>
        <name>Mg(2+)</name>
        <dbReference type="ChEBI" id="CHEBI:18420"/>
    </ligand>
</feature>
<accession>A0ABZ0UQ59</accession>
<comment type="cofactor">
    <cofactor evidence="2">
        <name>Mg(2+)</name>
        <dbReference type="ChEBI" id="CHEBI:18420"/>
    </cofactor>
    <text evidence="2">Binds 2 magnesium ions per subunit.</text>
</comment>
<name>A0ABZ0UQ59_9RICK</name>
<dbReference type="InterPro" id="IPR036424">
    <property type="entry name" value="UPP_synth-like_sf"/>
</dbReference>
<feature type="binding site" evidence="2">
    <location>
        <position position="26"/>
    </location>
    <ligand>
        <name>substrate</name>
    </ligand>
</feature>
<feature type="binding site" evidence="2">
    <location>
        <position position="64"/>
    </location>
    <ligand>
        <name>substrate</name>
    </ligand>
</feature>
<dbReference type="PROSITE" id="PS01066">
    <property type="entry name" value="UPP_SYNTHASE"/>
    <property type="match status" value="1"/>
</dbReference>
<feature type="binding site" evidence="2">
    <location>
        <position position="18"/>
    </location>
    <ligand>
        <name>substrate</name>
    </ligand>
</feature>
<dbReference type="RefSeq" id="WP_323738281.1">
    <property type="nucleotide sequence ID" value="NZ_CP112932.1"/>
</dbReference>
<gene>
    <name evidence="3" type="ORF">Trichorick_00056</name>
</gene>
<proteinExistence type="inferred from homology"/>
<dbReference type="Gene3D" id="3.40.1180.10">
    <property type="entry name" value="Decaprenyl diphosphate synthase-like"/>
    <property type="match status" value="1"/>
</dbReference>
<feature type="active site" evidence="2">
    <location>
        <position position="13"/>
    </location>
</feature>
<dbReference type="NCBIfam" id="TIGR00055">
    <property type="entry name" value="uppS"/>
    <property type="match status" value="1"/>
</dbReference>
<reference evidence="3 4" key="1">
    <citation type="submission" date="2022-10" db="EMBL/GenBank/DDBJ databases">
        <title>Host association and intracellularity evolved multiple times independently in the Rickettsiales.</title>
        <authorList>
            <person name="Castelli M."/>
            <person name="Nardi T."/>
            <person name="Gammuto L."/>
            <person name="Bellinzona G."/>
            <person name="Sabaneyeva E."/>
            <person name="Potekhin A."/>
            <person name="Serra V."/>
            <person name="Petroni G."/>
            <person name="Sassera D."/>
        </authorList>
    </citation>
    <scope>NUCLEOTIDE SEQUENCE [LARGE SCALE GENOMIC DNA]</scope>
    <source>
        <strain evidence="3 4">Kr 154-4</strain>
    </source>
</reference>
<feature type="binding site" evidence="2">
    <location>
        <begin position="14"/>
        <end position="17"/>
    </location>
    <ligand>
        <name>substrate</name>
    </ligand>
</feature>
<evidence type="ECO:0000313" key="3">
    <source>
        <dbReference type="EMBL" id="WPY00185.1"/>
    </source>
</evidence>
<dbReference type="EC" id="2.5.1.-" evidence="2"/>